<evidence type="ECO:0000256" key="2">
    <source>
        <dbReference type="ARBA" id="ARBA00023157"/>
    </source>
</evidence>
<dbReference type="GO" id="GO:0030246">
    <property type="term" value="F:carbohydrate binding"/>
    <property type="evidence" value="ECO:0007669"/>
    <property type="project" value="UniProtKB-KW"/>
</dbReference>
<dbReference type="InterPro" id="IPR016186">
    <property type="entry name" value="C-type_lectin-like/link_sf"/>
</dbReference>
<reference evidence="3" key="2">
    <citation type="submission" date="2025-09" db="UniProtKB">
        <authorList>
            <consortium name="Ensembl"/>
        </authorList>
    </citation>
    <scope>IDENTIFICATION</scope>
</reference>
<dbReference type="PANTHER" id="PTHR46746:SF9">
    <property type="entry name" value="CD209 ANTIGEN-LIKE PROTEIN C-LIKE"/>
    <property type="match status" value="1"/>
</dbReference>
<dbReference type="PANTHER" id="PTHR46746">
    <property type="entry name" value="KILLER CELL LECTIN-LIKE RECEPTOR SUBFAMILY F MEMBER 2"/>
    <property type="match status" value="1"/>
</dbReference>
<dbReference type="InterPro" id="IPR051379">
    <property type="entry name" value="C-type_Lectin_Receptor_IMM"/>
</dbReference>
<accession>A0A669QVD8</accession>
<evidence type="ECO:0000256" key="1">
    <source>
        <dbReference type="ARBA" id="ARBA00022734"/>
    </source>
</evidence>
<dbReference type="Ensembl" id="ENSPCLT00000024182.1">
    <property type="protein sequence ID" value="ENSPCLP00000018151.1"/>
    <property type="gene ID" value="ENSPCLG00000015172.1"/>
</dbReference>
<keyword evidence="4" id="KW-1185">Reference proteome</keyword>
<protein>
    <recommendedName>
        <fullName evidence="5">C-type lectin domain-containing protein</fullName>
    </recommendedName>
</protein>
<evidence type="ECO:0008006" key="5">
    <source>
        <dbReference type="Google" id="ProtNLM"/>
    </source>
</evidence>
<reference evidence="3" key="1">
    <citation type="submission" date="2025-08" db="UniProtKB">
        <authorList>
            <consortium name="Ensembl"/>
        </authorList>
    </citation>
    <scope>IDENTIFICATION</scope>
</reference>
<dbReference type="AlphaFoldDB" id="A0A669QVD8"/>
<dbReference type="SUPFAM" id="SSF56436">
    <property type="entry name" value="C-type lectin-like"/>
    <property type="match status" value="1"/>
</dbReference>
<dbReference type="InterPro" id="IPR016187">
    <property type="entry name" value="CTDL_fold"/>
</dbReference>
<proteinExistence type="predicted"/>
<keyword evidence="2" id="KW-1015">Disulfide bond</keyword>
<sequence>MTPGHLALSPGGGSCQFCPAGWLSHAGRCYYFSSAKRSWEQSKEDCCSRGAQLAIIQANSTLVSTWVLAAPTSPWSLDDISVPLVVFQCCLCPCA</sequence>
<evidence type="ECO:0000313" key="4">
    <source>
        <dbReference type="Proteomes" id="UP000472261"/>
    </source>
</evidence>
<evidence type="ECO:0000313" key="3">
    <source>
        <dbReference type="Ensembl" id="ENSPCLP00000018151.1"/>
    </source>
</evidence>
<organism evidence="3 4">
    <name type="scientific">Phasianus colchicus</name>
    <name type="common">Common pheasant</name>
    <dbReference type="NCBI Taxonomy" id="9054"/>
    <lineage>
        <taxon>Eukaryota</taxon>
        <taxon>Metazoa</taxon>
        <taxon>Chordata</taxon>
        <taxon>Craniata</taxon>
        <taxon>Vertebrata</taxon>
        <taxon>Euteleostomi</taxon>
        <taxon>Archelosauria</taxon>
        <taxon>Archosauria</taxon>
        <taxon>Dinosauria</taxon>
        <taxon>Saurischia</taxon>
        <taxon>Theropoda</taxon>
        <taxon>Coelurosauria</taxon>
        <taxon>Aves</taxon>
        <taxon>Neognathae</taxon>
        <taxon>Galloanserae</taxon>
        <taxon>Galliformes</taxon>
        <taxon>Phasianidae</taxon>
        <taxon>Phasianinae</taxon>
        <taxon>Phasianus</taxon>
    </lineage>
</organism>
<name>A0A669QVD8_PHACC</name>
<dbReference type="Proteomes" id="UP000472261">
    <property type="component" value="Unplaced"/>
</dbReference>
<keyword evidence="1" id="KW-0430">Lectin</keyword>
<dbReference type="Gene3D" id="3.10.100.10">
    <property type="entry name" value="Mannose-Binding Protein A, subunit A"/>
    <property type="match status" value="1"/>
</dbReference>